<dbReference type="GeneID" id="94343985"/>
<accession>A0A976FE81</accession>
<evidence type="ECO:0000256" key="1">
    <source>
        <dbReference type="SAM" id="MobiDB-lite"/>
    </source>
</evidence>
<evidence type="ECO:0000313" key="2">
    <source>
        <dbReference type="EMBL" id="TDH65095.1"/>
    </source>
</evidence>
<dbReference type="AlphaFoldDB" id="A0A976FE81"/>
<feature type="compositionally biased region" description="Basic residues" evidence="1">
    <location>
        <begin position="22"/>
        <end position="39"/>
    </location>
</feature>
<proteinExistence type="predicted"/>
<gene>
    <name evidence="2" type="ORF">CCR75_000206</name>
</gene>
<sequence>MDTPPNIRRQYASPPRESTEQRRRRLANRRAAKYRHFRSLSHASEPVAESQREQNTRRQRERRSLLNDEARDRLRMQNRRRQQLWRQSLSDREKAKILLKQRERQRKRRQTLDEDERKHLRELARLRIGRQRRQLRRKQLLEDHFALLPVQVPLLPPSVAEGDRLPCLRLAPELPTLRQHQEQQREREILNRLVFSSSTQTPPPTERVQNFQIEGLPLLPHLSRPNSSALLHPPLPSALFQTSGTLLKTKGALGSTMSIGLPSVARAVAVVASRPPLSSPIMSSVSLSLPAKALGALPISQQQLLPRMPIVLPPAHRSLPPLPDFLNSREAFNPATASASTRSRLLSNTNRTLFPSIIDLPSSYTDASDLNLLLNHEKCEYTDN</sequence>
<dbReference type="KEGG" id="blac:94343985"/>
<reference evidence="2 3" key="1">
    <citation type="journal article" date="2021" name="Genome Biol.">
        <title>AFLAP: assembly-free linkage analysis pipeline using k-mers from genome sequencing data.</title>
        <authorList>
            <person name="Fletcher K."/>
            <person name="Zhang L."/>
            <person name="Gil J."/>
            <person name="Han R."/>
            <person name="Cavanaugh K."/>
            <person name="Michelmore R."/>
        </authorList>
    </citation>
    <scope>NUCLEOTIDE SEQUENCE [LARGE SCALE GENOMIC DNA]</scope>
    <source>
        <strain evidence="2 3">SF5</strain>
    </source>
</reference>
<dbReference type="Proteomes" id="UP000294530">
    <property type="component" value="Unassembled WGS sequence"/>
</dbReference>
<dbReference type="OrthoDB" id="166995at2759"/>
<dbReference type="EMBL" id="SHOA02000002">
    <property type="protein sequence ID" value="TDH65095.1"/>
    <property type="molecule type" value="Genomic_DNA"/>
</dbReference>
<feature type="compositionally biased region" description="Basic and acidic residues" evidence="1">
    <location>
        <begin position="50"/>
        <end position="73"/>
    </location>
</feature>
<name>A0A976FE81_BRELC</name>
<comment type="caution">
    <text evidence="2">The sequence shown here is derived from an EMBL/GenBank/DDBJ whole genome shotgun (WGS) entry which is preliminary data.</text>
</comment>
<feature type="region of interest" description="Disordered" evidence="1">
    <location>
        <begin position="1"/>
        <end position="73"/>
    </location>
</feature>
<dbReference type="RefSeq" id="XP_067814594.1">
    <property type="nucleotide sequence ID" value="XM_067958314.1"/>
</dbReference>
<organism evidence="2 3">
    <name type="scientific">Bremia lactucae</name>
    <name type="common">Lettuce downy mildew</name>
    <dbReference type="NCBI Taxonomy" id="4779"/>
    <lineage>
        <taxon>Eukaryota</taxon>
        <taxon>Sar</taxon>
        <taxon>Stramenopiles</taxon>
        <taxon>Oomycota</taxon>
        <taxon>Peronosporomycetes</taxon>
        <taxon>Peronosporales</taxon>
        <taxon>Peronosporaceae</taxon>
        <taxon>Bremia</taxon>
    </lineage>
</organism>
<keyword evidence="3" id="KW-1185">Reference proteome</keyword>
<evidence type="ECO:0000313" key="3">
    <source>
        <dbReference type="Proteomes" id="UP000294530"/>
    </source>
</evidence>
<protein>
    <submittedName>
        <fullName evidence="2">Uncharacterized protein</fullName>
    </submittedName>
</protein>